<organism evidence="1">
    <name type="scientific">Brassica oleracea</name>
    <name type="common">Wild cabbage</name>
    <dbReference type="NCBI Taxonomy" id="3712"/>
    <lineage>
        <taxon>Eukaryota</taxon>
        <taxon>Viridiplantae</taxon>
        <taxon>Streptophyta</taxon>
        <taxon>Embryophyta</taxon>
        <taxon>Tracheophyta</taxon>
        <taxon>Spermatophyta</taxon>
        <taxon>Magnoliopsida</taxon>
        <taxon>eudicotyledons</taxon>
        <taxon>Gunneridae</taxon>
        <taxon>Pentapetalae</taxon>
        <taxon>rosids</taxon>
        <taxon>malvids</taxon>
        <taxon>Brassicales</taxon>
        <taxon>Brassicaceae</taxon>
        <taxon>Brassiceae</taxon>
        <taxon>Brassica</taxon>
    </lineage>
</organism>
<dbReference type="EMBL" id="LR031879">
    <property type="protein sequence ID" value="VDD59638.1"/>
    <property type="molecule type" value="Genomic_DNA"/>
</dbReference>
<gene>
    <name evidence="1" type="ORF">BOLC8T52867H</name>
</gene>
<protein>
    <submittedName>
        <fullName evidence="1">Uncharacterized protein</fullName>
    </submittedName>
</protein>
<evidence type="ECO:0000313" key="1">
    <source>
        <dbReference type="EMBL" id="VDD59638.1"/>
    </source>
</evidence>
<dbReference type="AlphaFoldDB" id="A0A3P6G1Z9"/>
<name>A0A3P6G1Z9_BRAOL</name>
<sequence>MGYRTNYICFCLLAQLKVLDIYFSYTSNNNGTNRRPKRRWRGRQE</sequence>
<reference evidence="1" key="1">
    <citation type="submission" date="2018-11" db="EMBL/GenBank/DDBJ databases">
        <authorList>
            <consortium name="Genoscope - CEA"/>
            <person name="William W."/>
        </authorList>
    </citation>
    <scope>NUCLEOTIDE SEQUENCE</scope>
</reference>
<accession>A0A3P6G1Z9</accession>
<proteinExistence type="predicted"/>